<accession>A0AB39BW18</accession>
<dbReference type="InterPro" id="IPR040570">
    <property type="entry name" value="LAL_C2"/>
</dbReference>
<keyword evidence="3 4" id="KW-0067">ATP-binding</keyword>
<dbReference type="PROSITE" id="PS50975">
    <property type="entry name" value="ATP_GRASP"/>
    <property type="match status" value="1"/>
</dbReference>
<dbReference type="RefSeq" id="WP_368505187.1">
    <property type="nucleotide sequence ID" value="NZ_CP162551.1"/>
</dbReference>
<keyword evidence="1" id="KW-0436">Ligase</keyword>
<reference evidence="6" key="1">
    <citation type="submission" date="2024-07" db="EMBL/GenBank/DDBJ databases">
        <title>Identification and characteristics of an arsenic-resistant bacterial isolate, which belongs to a novel species.</title>
        <authorList>
            <person name="Juszczyk A."/>
            <person name="Kowalczyk A."/>
            <person name="Was K."/>
            <person name="Kosowicz W."/>
            <person name="Budzyn A."/>
            <person name="Latowski D."/>
        </authorList>
    </citation>
    <scope>NUCLEOTIDE SEQUENCE</scope>
    <source>
        <strain evidence="6">As8PL</strain>
    </source>
</reference>
<organism evidence="6">
    <name type="scientific">Alkalihalophilus sp. As8PL</name>
    <dbReference type="NCBI Taxonomy" id="3237103"/>
    <lineage>
        <taxon>Bacteria</taxon>
        <taxon>Bacillati</taxon>
        <taxon>Bacillota</taxon>
        <taxon>Bacilli</taxon>
        <taxon>Bacillales</taxon>
        <taxon>Bacillaceae</taxon>
        <taxon>Alkalihalophilus</taxon>
    </lineage>
</organism>
<evidence type="ECO:0000256" key="2">
    <source>
        <dbReference type="ARBA" id="ARBA00022741"/>
    </source>
</evidence>
<evidence type="ECO:0000256" key="4">
    <source>
        <dbReference type="PROSITE-ProRule" id="PRU00409"/>
    </source>
</evidence>
<keyword evidence="2 4" id="KW-0547">Nucleotide-binding</keyword>
<dbReference type="AlphaFoldDB" id="A0AB39BW18"/>
<dbReference type="GO" id="GO:0046872">
    <property type="term" value="F:metal ion binding"/>
    <property type="evidence" value="ECO:0007669"/>
    <property type="project" value="InterPro"/>
</dbReference>
<dbReference type="EMBL" id="CP162551">
    <property type="protein sequence ID" value="XDI37859.1"/>
    <property type="molecule type" value="Genomic_DNA"/>
</dbReference>
<dbReference type="Gene3D" id="3.30.470.20">
    <property type="entry name" value="ATP-grasp fold, B domain"/>
    <property type="match status" value="1"/>
</dbReference>
<sequence length="410" mass="45488">MVKKIVAFVEPSFYGVGFVKTAFEMGHYVIAIVSSENNPVIYGYENYFHVLITADIRESQSVLNAIKDSVFNRKLDALIPATDFASHITAKVASEMGLVSIPYEAAFKARNKDLARKAFIQKGVPSVKFKLVKSLEEAKEAVLNIGLPIVLKPTNCASSQGVYFINSMEDLCSSLTELIAFKETYMGFQVRDEFLIEEYIHGPEYSVEVFLKSGEAIFSAVTEKITSPLPFFVEEAHTLPAGTLTIEEEKKLISTAIMALDSIGLENGPAHVELKYSETGPIIIEVNGRPGGDRISTDLLIQSYNFNIFEATISYYLNEEVNINVTYEKASTIAYLTSKKNGTVKAVKGLTKLEEEPNIIKYNINVKEGDCVKIPESSDDRLGYIITKGKTPAESKKIAFSLMNNLRLEF</sequence>
<dbReference type="PANTHER" id="PTHR43585:SF2">
    <property type="entry name" value="ATP-GRASP ENZYME FSQD"/>
    <property type="match status" value="1"/>
</dbReference>
<dbReference type="SMART" id="SM01209">
    <property type="entry name" value="GARS_A"/>
    <property type="match status" value="1"/>
</dbReference>
<evidence type="ECO:0000259" key="5">
    <source>
        <dbReference type="PROSITE" id="PS50975"/>
    </source>
</evidence>
<name>A0AB39BW18_9BACI</name>
<dbReference type="InterPro" id="IPR011761">
    <property type="entry name" value="ATP-grasp"/>
</dbReference>
<dbReference type="PANTHER" id="PTHR43585">
    <property type="entry name" value="FUMIPYRROLE BIOSYNTHESIS PROTEIN C"/>
    <property type="match status" value="1"/>
</dbReference>
<proteinExistence type="predicted"/>
<gene>
    <name evidence="6" type="ORF">AB3N04_05975</name>
</gene>
<dbReference type="SUPFAM" id="SSF56059">
    <property type="entry name" value="Glutathione synthetase ATP-binding domain-like"/>
    <property type="match status" value="1"/>
</dbReference>
<protein>
    <submittedName>
        <fullName evidence="6">ATP-grasp domain-containing protein</fullName>
    </submittedName>
</protein>
<dbReference type="GO" id="GO:0005524">
    <property type="term" value="F:ATP binding"/>
    <property type="evidence" value="ECO:0007669"/>
    <property type="project" value="UniProtKB-UniRule"/>
</dbReference>
<feature type="domain" description="ATP-grasp" evidence="5">
    <location>
        <begin position="116"/>
        <end position="317"/>
    </location>
</feature>
<evidence type="ECO:0000313" key="6">
    <source>
        <dbReference type="EMBL" id="XDI37859.1"/>
    </source>
</evidence>
<evidence type="ECO:0000256" key="1">
    <source>
        <dbReference type="ARBA" id="ARBA00022598"/>
    </source>
</evidence>
<dbReference type="InterPro" id="IPR052032">
    <property type="entry name" value="ATP-dep_AA_Ligase"/>
</dbReference>
<dbReference type="Pfam" id="PF13535">
    <property type="entry name" value="ATP-grasp_4"/>
    <property type="match status" value="1"/>
</dbReference>
<evidence type="ECO:0000256" key="3">
    <source>
        <dbReference type="ARBA" id="ARBA00022840"/>
    </source>
</evidence>
<dbReference type="Pfam" id="PF18603">
    <property type="entry name" value="LAL_C2"/>
    <property type="match status" value="1"/>
</dbReference>
<dbReference type="GO" id="GO:0016874">
    <property type="term" value="F:ligase activity"/>
    <property type="evidence" value="ECO:0007669"/>
    <property type="project" value="UniProtKB-KW"/>
</dbReference>